<organism evidence="2 3">
    <name type="scientific">Agromyces bauzanensis</name>
    <dbReference type="NCBI Taxonomy" id="1308924"/>
    <lineage>
        <taxon>Bacteria</taxon>
        <taxon>Bacillati</taxon>
        <taxon>Actinomycetota</taxon>
        <taxon>Actinomycetes</taxon>
        <taxon>Micrococcales</taxon>
        <taxon>Microbacteriaceae</taxon>
        <taxon>Agromyces</taxon>
    </lineage>
</organism>
<dbReference type="SUPFAM" id="SSF51735">
    <property type="entry name" value="NAD(P)-binding Rossmann-fold domains"/>
    <property type="match status" value="1"/>
</dbReference>
<dbReference type="AlphaFoldDB" id="A0A917USH1"/>
<dbReference type="SUPFAM" id="SSF50129">
    <property type="entry name" value="GroES-like"/>
    <property type="match status" value="1"/>
</dbReference>
<feature type="domain" description="Enoyl reductase (ER)" evidence="1">
    <location>
        <begin position="11"/>
        <end position="330"/>
    </location>
</feature>
<dbReference type="InterPro" id="IPR013154">
    <property type="entry name" value="ADH-like_N"/>
</dbReference>
<reference evidence="2" key="2">
    <citation type="submission" date="2020-09" db="EMBL/GenBank/DDBJ databases">
        <authorList>
            <person name="Sun Q."/>
            <person name="Zhou Y."/>
        </authorList>
    </citation>
    <scope>NUCLEOTIDE SEQUENCE</scope>
    <source>
        <strain evidence="2">CGMCC 1.8984</strain>
    </source>
</reference>
<dbReference type="SMART" id="SM00829">
    <property type="entry name" value="PKS_ER"/>
    <property type="match status" value="1"/>
</dbReference>
<evidence type="ECO:0000313" key="3">
    <source>
        <dbReference type="Proteomes" id="UP000636956"/>
    </source>
</evidence>
<dbReference type="InterPro" id="IPR036291">
    <property type="entry name" value="NAD(P)-bd_dom_sf"/>
</dbReference>
<evidence type="ECO:0000313" key="2">
    <source>
        <dbReference type="EMBL" id="GGJ82621.1"/>
    </source>
</evidence>
<dbReference type="EMBL" id="BMMD01000011">
    <property type="protein sequence ID" value="GGJ82621.1"/>
    <property type="molecule type" value="Genomic_DNA"/>
</dbReference>
<evidence type="ECO:0000259" key="1">
    <source>
        <dbReference type="SMART" id="SM00829"/>
    </source>
</evidence>
<comment type="caution">
    <text evidence="2">The sequence shown here is derived from an EMBL/GenBank/DDBJ whole genome shotgun (WGS) entry which is preliminary data.</text>
</comment>
<keyword evidence="3" id="KW-1185">Reference proteome</keyword>
<gene>
    <name evidence="2" type="ORF">GCM10011372_21200</name>
</gene>
<dbReference type="GO" id="GO:0016491">
    <property type="term" value="F:oxidoreductase activity"/>
    <property type="evidence" value="ECO:0007669"/>
    <property type="project" value="InterPro"/>
</dbReference>
<accession>A0A917USH1</accession>
<dbReference type="InterPro" id="IPR011032">
    <property type="entry name" value="GroES-like_sf"/>
</dbReference>
<sequence>MVETMERTLVGRFGGPEVVEHVSHPDPAPSRGRVSVRVTHASIGSTDVLARRGGYLLQPRPGFAPGYDFVGVLETTTPDAAARGLAVGTRVAACLPRMGSHATSILVPPRLLVRVPAALPSEIAAALPLDAITAGLALRLARLRPGDPLLVQGASGPVGSLITQRAVAAGHPVIGTASAANRGTVAALGATWLDYRDPELVTRVHDATAGGAAAAIDHTGSNGVRAAVASGGTVVRLSFVGRPGRERRDTFTGGLATLSRVVARPRERLVSVPAFVAARPARARELLAGELDRVVSGELRAPAVEVVPFADARAAHDRLDRGLAGTKLVLAM</sequence>
<dbReference type="PANTHER" id="PTHR43482:SF1">
    <property type="entry name" value="PROTEIN AST1-RELATED"/>
    <property type="match status" value="1"/>
</dbReference>
<dbReference type="Pfam" id="PF08240">
    <property type="entry name" value="ADH_N"/>
    <property type="match status" value="1"/>
</dbReference>
<dbReference type="Proteomes" id="UP000636956">
    <property type="component" value="Unassembled WGS sequence"/>
</dbReference>
<proteinExistence type="predicted"/>
<reference evidence="2" key="1">
    <citation type="journal article" date="2014" name="Int. J. Syst. Evol. Microbiol.">
        <title>Complete genome sequence of Corynebacterium casei LMG S-19264T (=DSM 44701T), isolated from a smear-ripened cheese.</title>
        <authorList>
            <consortium name="US DOE Joint Genome Institute (JGI-PGF)"/>
            <person name="Walter F."/>
            <person name="Albersmeier A."/>
            <person name="Kalinowski J."/>
            <person name="Ruckert C."/>
        </authorList>
    </citation>
    <scope>NUCLEOTIDE SEQUENCE</scope>
    <source>
        <strain evidence="2">CGMCC 1.8984</strain>
    </source>
</reference>
<name>A0A917USH1_9MICO</name>
<dbReference type="PANTHER" id="PTHR43482">
    <property type="entry name" value="PROTEIN AST1-RELATED"/>
    <property type="match status" value="1"/>
</dbReference>
<dbReference type="Gene3D" id="3.40.50.720">
    <property type="entry name" value="NAD(P)-binding Rossmann-like Domain"/>
    <property type="match status" value="1"/>
</dbReference>
<protein>
    <recommendedName>
        <fullName evidence="1">Enoyl reductase (ER) domain-containing protein</fullName>
    </recommendedName>
</protein>
<dbReference type="Gene3D" id="3.90.180.10">
    <property type="entry name" value="Medium-chain alcohol dehydrogenases, catalytic domain"/>
    <property type="match status" value="1"/>
</dbReference>
<dbReference type="InterPro" id="IPR052585">
    <property type="entry name" value="Lipid_raft_assoc_Zn_ADH"/>
</dbReference>
<dbReference type="InterPro" id="IPR020843">
    <property type="entry name" value="ER"/>
</dbReference>
<dbReference type="Pfam" id="PF13602">
    <property type="entry name" value="ADH_zinc_N_2"/>
    <property type="match status" value="1"/>
</dbReference>